<dbReference type="InterPro" id="IPR024618">
    <property type="entry name" value="DUF3857"/>
</dbReference>
<evidence type="ECO:0008006" key="6">
    <source>
        <dbReference type="Google" id="ProtNLM"/>
    </source>
</evidence>
<protein>
    <recommendedName>
        <fullName evidence="6">DUF3857 domain-containing protein</fullName>
    </recommendedName>
</protein>
<keyword evidence="5" id="KW-1185">Reference proteome</keyword>
<evidence type="ECO:0000259" key="2">
    <source>
        <dbReference type="Pfam" id="PF01841"/>
    </source>
</evidence>
<evidence type="ECO:0000313" key="5">
    <source>
        <dbReference type="Proteomes" id="UP000000719"/>
    </source>
</evidence>
<organism evidence="4 5">
    <name type="scientific">Halothermothrix orenii (strain H 168 / OCM 544 / DSM 9562)</name>
    <dbReference type="NCBI Taxonomy" id="373903"/>
    <lineage>
        <taxon>Bacteria</taxon>
        <taxon>Bacillati</taxon>
        <taxon>Bacillota</taxon>
        <taxon>Clostridia</taxon>
        <taxon>Halanaerobiales</taxon>
        <taxon>Halothermotrichaceae</taxon>
        <taxon>Halothermothrix</taxon>
    </lineage>
</organism>
<dbReference type="eggNOG" id="COG1305">
    <property type="taxonomic scope" value="Bacteria"/>
</dbReference>
<dbReference type="Gene3D" id="2.60.40.3140">
    <property type="match status" value="1"/>
</dbReference>
<dbReference type="InterPro" id="IPR002931">
    <property type="entry name" value="Transglutaminase-like"/>
</dbReference>
<name>B8D0K7_HALOH</name>
<evidence type="ECO:0000256" key="1">
    <source>
        <dbReference type="SAM" id="MobiDB-lite"/>
    </source>
</evidence>
<gene>
    <name evidence="4" type="ordered locus">Hore_21980</name>
</gene>
<dbReference type="Proteomes" id="UP000000719">
    <property type="component" value="Chromosome"/>
</dbReference>
<evidence type="ECO:0000313" key="4">
    <source>
        <dbReference type="EMBL" id="ACL70943.1"/>
    </source>
</evidence>
<dbReference type="KEGG" id="hor:Hore_21980"/>
<dbReference type="Pfam" id="PF01841">
    <property type="entry name" value="Transglut_core"/>
    <property type="match status" value="1"/>
</dbReference>
<dbReference type="EMBL" id="CP001098">
    <property type="protein sequence ID" value="ACL70943.1"/>
    <property type="molecule type" value="Genomic_DNA"/>
</dbReference>
<feature type="domain" description="Transglutaminase-like" evidence="2">
    <location>
        <begin position="282"/>
        <end position="350"/>
    </location>
</feature>
<dbReference type="Gene3D" id="2.60.120.1130">
    <property type="match status" value="1"/>
</dbReference>
<dbReference type="STRING" id="373903.Hore_21980"/>
<feature type="region of interest" description="Disordered" evidence="1">
    <location>
        <begin position="646"/>
        <end position="667"/>
    </location>
</feature>
<dbReference type="Gene3D" id="3.10.620.30">
    <property type="match status" value="1"/>
</dbReference>
<feature type="domain" description="DUF3857" evidence="3">
    <location>
        <begin position="68"/>
        <end position="231"/>
    </location>
</feature>
<accession>B8D0K7</accession>
<dbReference type="Pfam" id="PF12969">
    <property type="entry name" value="DUF3857"/>
    <property type="match status" value="1"/>
</dbReference>
<dbReference type="RefSeq" id="WP_015923912.1">
    <property type="nucleotide sequence ID" value="NC_011899.1"/>
</dbReference>
<evidence type="ECO:0000259" key="3">
    <source>
        <dbReference type="Pfam" id="PF12969"/>
    </source>
</evidence>
<dbReference type="HOGENOM" id="CLU_029330_0_0_9"/>
<proteinExistence type="predicted"/>
<dbReference type="AlphaFoldDB" id="B8D0K7"/>
<reference evidence="4 5" key="1">
    <citation type="journal article" date="2009" name="PLoS ONE">
        <title>Genome analysis of the anaerobic thermohalophilic bacterium Halothermothrix orenii.</title>
        <authorList>
            <person name="Mavromatis K."/>
            <person name="Ivanova N."/>
            <person name="Anderson I."/>
            <person name="Lykidis A."/>
            <person name="Hooper S.D."/>
            <person name="Sun H."/>
            <person name="Kunin V."/>
            <person name="Lapidus A."/>
            <person name="Hugenholtz P."/>
            <person name="Patel B."/>
            <person name="Kyrpides N.C."/>
        </authorList>
    </citation>
    <scope>NUCLEOTIDE SEQUENCE [LARGE SCALE GENOMIC DNA]</scope>
    <source>
        <strain evidence="5">H 168 / OCM 544 / DSM 9562</strain>
    </source>
</reference>
<dbReference type="OrthoDB" id="9804872at2"/>
<sequence length="667" mass="77292">MIKINRYLDMTKWRLIIFMLVLSIVIVWGQAVRAEEEDFAPDGFPHASAFIVKRETVANYTIIPYKIRETVIIKVLNNKGVDKYKNITLDYNNLREELKILDARVLDGEVIEDYIELDTSFLESKYEIEVTEAEISKMHPHLKQKVINIPDLKKGTTIYLSYLREIWSPPLEEEFWLVRDFGGREPVKEATLRVITWVNEDINYEGSIEPEIEEDGLKVYYTWSKENILPVTGEVGSPSLEDMVDVVSVSSLDSWDKFSNWYRQKLENRYNITGEQFISILELTEGMENRQKITKSIYNFVKSRSNYIDIQYDYHFIPREAAGVYKNPTGDSKDLAILLISLLRRLGIEAEPGLVCLRNNVNLDLDVPNPALFKYMVVYVPEFKLFLDPSPGYTGFGELSPYIQGKKVLLPYHNKTEEVPVLPPEFNKEVINQEVNLLPGGTATVNIYQTTGGSFSTYYKKIYSQYSPEQWENLLNSYIQTAYDRVIVDEYNVSGVTGLDNNFSSWARSLEVEGYAKKLDDSLIFHPLRFPVGFEQFTIDENRKTPLYLGTTSNIVRELKLILPEGYKVTYLPQQINRSNEVGSIKLNREVKEGMVYLYFNFVIKKPWITPDECYLFNDLVRWLKVIKRDQIIIKKNKLMKTDIEEEVSAGEGVEEPEENEDTNLGQ</sequence>